<dbReference type="Pfam" id="PF05099">
    <property type="entry name" value="TerB"/>
    <property type="match status" value="1"/>
</dbReference>
<evidence type="ECO:0000313" key="3">
    <source>
        <dbReference type="Proteomes" id="UP000324973"/>
    </source>
</evidence>
<accession>A0A5D4XQP1</accession>
<dbReference type="EMBL" id="VTFT01000001">
    <property type="protein sequence ID" value="TYT27008.1"/>
    <property type="molecule type" value="Genomic_DNA"/>
</dbReference>
<gene>
    <name evidence="2" type="ORF">FZO89_12480</name>
</gene>
<evidence type="ECO:0000313" key="2">
    <source>
        <dbReference type="EMBL" id="TYT27008.1"/>
    </source>
</evidence>
<dbReference type="InterPro" id="IPR007791">
    <property type="entry name" value="DjlA_N"/>
</dbReference>
<comment type="caution">
    <text evidence="2">The sequence shown here is derived from an EMBL/GenBank/DDBJ whole genome shotgun (WGS) entry which is preliminary data.</text>
</comment>
<protein>
    <submittedName>
        <fullName evidence="2">TerB family tellurite resistance protein</fullName>
    </submittedName>
</protein>
<dbReference type="Gene3D" id="1.10.3680.10">
    <property type="entry name" value="TerB-like"/>
    <property type="match status" value="1"/>
</dbReference>
<dbReference type="OrthoDB" id="5294347at2"/>
<feature type="domain" description="Co-chaperone DjlA N-terminal" evidence="1">
    <location>
        <begin position="38"/>
        <end position="152"/>
    </location>
</feature>
<keyword evidence="3" id="KW-1185">Reference proteome</keyword>
<dbReference type="CDD" id="cd07313">
    <property type="entry name" value="terB_like_2"/>
    <property type="match status" value="1"/>
</dbReference>
<reference evidence="2 3" key="1">
    <citation type="submission" date="2019-08" db="EMBL/GenBank/DDBJ databases">
        <title>Luteimonas viscosus sp. nov., isolated from soil of a sunflower field.</title>
        <authorList>
            <person name="Jianli Z."/>
            <person name="Ying Z."/>
        </authorList>
    </citation>
    <scope>NUCLEOTIDE SEQUENCE [LARGE SCALE GENOMIC DNA]</scope>
    <source>
        <strain evidence="2 3">XBU10</strain>
    </source>
</reference>
<organism evidence="2 3">
    <name type="scientific">Luteimonas viscosa</name>
    <dbReference type="NCBI Taxonomy" id="1132694"/>
    <lineage>
        <taxon>Bacteria</taxon>
        <taxon>Pseudomonadati</taxon>
        <taxon>Pseudomonadota</taxon>
        <taxon>Gammaproteobacteria</taxon>
        <taxon>Lysobacterales</taxon>
        <taxon>Lysobacteraceae</taxon>
        <taxon>Luteimonas</taxon>
    </lineage>
</organism>
<dbReference type="InterPro" id="IPR029024">
    <property type="entry name" value="TerB-like"/>
</dbReference>
<dbReference type="SUPFAM" id="SSF158682">
    <property type="entry name" value="TerB-like"/>
    <property type="match status" value="1"/>
</dbReference>
<proteinExistence type="predicted"/>
<sequence length="158" mass="17595">MRSTETQAGILVTDWFKALTRIVNSHEPGDDPHALPRAAAALLLEMAVTAEGGEDVELDVVHQAMAAAFGMPPDELASLIGQAHEARRQSVSLHEFTRELRPGLDPAQRAELVEWLWRVAFADARLDKHEELMVRRVADLLAVPHAEFIRRKHLARAT</sequence>
<dbReference type="AlphaFoldDB" id="A0A5D4XQP1"/>
<evidence type="ECO:0000259" key="1">
    <source>
        <dbReference type="Pfam" id="PF05099"/>
    </source>
</evidence>
<name>A0A5D4XQP1_9GAMM</name>
<dbReference type="Proteomes" id="UP000324973">
    <property type="component" value="Unassembled WGS sequence"/>
</dbReference>